<proteinExistence type="predicted"/>
<dbReference type="InterPro" id="IPR010349">
    <property type="entry name" value="Asparaginase_II"/>
</dbReference>
<dbReference type="KEGG" id="bba:Bd2485"/>
<name>Q6MKB9_BDEBA</name>
<protein>
    <recommendedName>
        <fullName evidence="3">Asparaginase</fullName>
    </recommendedName>
</protein>
<dbReference type="HOGENOM" id="CLU_062004_0_0_7"/>
<reference evidence="1 2" key="1">
    <citation type="journal article" date="2004" name="Science">
        <title>A predator unmasked: life cycle of Bdellovibrio bacteriovorus from a genomic perspective.</title>
        <authorList>
            <person name="Rendulic S."/>
            <person name="Jagtap P."/>
            <person name="Rosinus A."/>
            <person name="Eppinger M."/>
            <person name="Baar C."/>
            <person name="Lanz C."/>
            <person name="Keller H."/>
            <person name="Lambert C."/>
            <person name="Evans K.J."/>
            <person name="Goesmann A."/>
            <person name="Meyer F."/>
            <person name="Sockett R.E."/>
            <person name="Schuster S.C."/>
        </authorList>
    </citation>
    <scope>NUCLEOTIDE SEQUENCE [LARGE SCALE GENOMIC DNA]</scope>
    <source>
        <strain evidence="2">ATCC 15356 / DSM 50701 / NCIMB 9529 / HD100</strain>
    </source>
</reference>
<organism evidence="1 2">
    <name type="scientific">Bdellovibrio bacteriovorus (strain ATCC 15356 / DSM 50701 / NCIMB 9529 / HD100)</name>
    <dbReference type="NCBI Taxonomy" id="264462"/>
    <lineage>
        <taxon>Bacteria</taxon>
        <taxon>Pseudomonadati</taxon>
        <taxon>Bdellovibrionota</taxon>
        <taxon>Bdellovibrionia</taxon>
        <taxon>Bdellovibrionales</taxon>
        <taxon>Pseudobdellovibrionaceae</taxon>
        <taxon>Bdellovibrio</taxon>
    </lineage>
</organism>
<sequence length="362" mass="39469">MFGRYFCRILCRNRVVLRILSSLFGEKDMASKQPLIIEVLRGSVVESQHQVMAVVVNEVGNLVQYWGHPQYLTMPRSAIKMLQALPLIESGAADKFNLEAKHIALACASHRGEKDHLAALSQWMEKAGLKEAQYVCGPHLPYDEASAHEMIRKSQKPTVLCNNCAGKHSAIISTCLHLGEDPTGYEKYEHSAQKRLRKVLSETMRIDHSKVPYGVDGCGIPTYGVPLQNMAIGMSTFINPKEAPARKVAAERILHAVRSHPFYISGSDNFATAVIEKSQGRAVIKGGAEGVFCGVLPEKKVAFAVKAADGAGRAAQAATAMLLLQLGGLNESEFKALSKFTMSPVTNWRGDVVGQIRIAKGS</sequence>
<dbReference type="eggNOG" id="COG4448">
    <property type="taxonomic scope" value="Bacteria"/>
</dbReference>
<gene>
    <name evidence="1" type="ordered locus">Bd2485</name>
</gene>
<accession>Q6MKB9</accession>
<dbReference type="Pfam" id="PF06089">
    <property type="entry name" value="Asparaginase_II"/>
    <property type="match status" value="1"/>
</dbReference>
<evidence type="ECO:0008006" key="3">
    <source>
        <dbReference type="Google" id="ProtNLM"/>
    </source>
</evidence>
<dbReference type="EMBL" id="BX842652">
    <property type="protein sequence ID" value="CAE80288.1"/>
    <property type="molecule type" value="Genomic_DNA"/>
</dbReference>
<keyword evidence="2" id="KW-1185">Reference proteome</keyword>
<evidence type="ECO:0000313" key="1">
    <source>
        <dbReference type="EMBL" id="CAE80288.1"/>
    </source>
</evidence>
<dbReference type="STRING" id="264462.Bd2485"/>
<dbReference type="PANTHER" id="PTHR42110">
    <property type="entry name" value="L-ASPARAGINASE, PUTATIVE (AFU_ORTHOLOGUE AFUA_3G11890)-RELATED"/>
    <property type="match status" value="1"/>
</dbReference>
<evidence type="ECO:0000313" key="2">
    <source>
        <dbReference type="Proteomes" id="UP000008080"/>
    </source>
</evidence>
<dbReference type="Proteomes" id="UP000008080">
    <property type="component" value="Chromosome"/>
</dbReference>
<dbReference type="PANTHER" id="PTHR42110:SF1">
    <property type="entry name" value="L-ASPARAGINASE, PUTATIVE (AFU_ORTHOLOGUE AFUA_3G11890)-RELATED"/>
    <property type="match status" value="1"/>
</dbReference>
<dbReference type="AlphaFoldDB" id="Q6MKB9"/>